<dbReference type="InterPro" id="IPR041719">
    <property type="entry name" value="Ferritin_prok"/>
</dbReference>
<dbReference type="InterPro" id="IPR009078">
    <property type="entry name" value="Ferritin-like_SF"/>
</dbReference>
<keyword evidence="8" id="KW-0963">Cytoplasm</keyword>
<keyword evidence="6 8" id="KW-0408">Iron</keyword>
<comment type="caution">
    <text evidence="10">The sequence shown here is derived from an EMBL/GenBank/DDBJ whole genome shotgun (WGS) entry which is preliminary data.</text>
</comment>
<evidence type="ECO:0000256" key="7">
    <source>
        <dbReference type="ARBA" id="ARBA00048035"/>
    </source>
</evidence>
<proteinExistence type="inferred from homology"/>
<dbReference type="PROSITE" id="PS50905">
    <property type="entry name" value="FERRITIN_LIKE"/>
    <property type="match status" value="1"/>
</dbReference>
<dbReference type="Pfam" id="PF00210">
    <property type="entry name" value="Ferritin"/>
    <property type="match status" value="1"/>
</dbReference>
<evidence type="ECO:0000256" key="6">
    <source>
        <dbReference type="ARBA" id="ARBA00023004"/>
    </source>
</evidence>
<dbReference type="InterPro" id="IPR008331">
    <property type="entry name" value="Ferritin_DPS_dom"/>
</dbReference>
<dbReference type="InterPro" id="IPR001519">
    <property type="entry name" value="Ferritin"/>
</dbReference>
<evidence type="ECO:0000313" key="10">
    <source>
        <dbReference type="EMBL" id="MDA7027963.1"/>
    </source>
</evidence>
<comment type="catalytic activity">
    <reaction evidence="7 8">
        <text>4 Fe(2+) + O2 + 6 H2O = 4 iron(III) oxide-hydroxide + 12 H(+)</text>
        <dbReference type="Rhea" id="RHEA:11972"/>
        <dbReference type="ChEBI" id="CHEBI:15377"/>
        <dbReference type="ChEBI" id="CHEBI:15378"/>
        <dbReference type="ChEBI" id="CHEBI:15379"/>
        <dbReference type="ChEBI" id="CHEBI:29033"/>
        <dbReference type="ChEBI" id="CHEBI:78619"/>
        <dbReference type="EC" id="1.16.3.2"/>
    </reaction>
</comment>
<reference evidence="10 11" key="1">
    <citation type="submission" date="2023-01" db="EMBL/GenBank/DDBJ databases">
        <title>Bacillus changyiensis sp. nov., isolated from a coastal deposit.</title>
        <authorList>
            <person name="Xiao G."/>
            <person name="Lai Q."/>
            <person name="Hu Z."/>
            <person name="Shao Z."/>
        </authorList>
    </citation>
    <scope>NUCLEOTIDE SEQUENCE [LARGE SCALE GENOMIC DNA]</scope>
    <source>
        <strain evidence="10 11">CLL-7-23</strain>
    </source>
</reference>
<dbReference type="RefSeq" id="WP_271341783.1">
    <property type="nucleotide sequence ID" value="NZ_JAQKAB010000011.1"/>
</dbReference>
<keyword evidence="4 8" id="KW-0479">Metal-binding</keyword>
<protein>
    <recommendedName>
        <fullName evidence="8">Ferritin</fullName>
        <ecNumber evidence="8">1.16.3.2</ecNumber>
    </recommendedName>
</protein>
<evidence type="ECO:0000256" key="1">
    <source>
        <dbReference type="ARBA" id="ARBA00002485"/>
    </source>
</evidence>
<accession>A0ABT4X6P3</accession>
<evidence type="ECO:0000256" key="2">
    <source>
        <dbReference type="ARBA" id="ARBA00006950"/>
    </source>
</evidence>
<dbReference type="EC" id="1.16.3.2" evidence="8"/>
<dbReference type="InterPro" id="IPR009040">
    <property type="entry name" value="Ferritin-like_diiron"/>
</dbReference>
<evidence type="ECO:0000256" key="8">
    <source>
        <dbReference type="RuleBase" id="RU361145"/>
    </source>
</evidence>
<organism evidence="10 11">
    <name type="scientific">Bacillus changyiensis</name>
    <dbReference type="NCBI Taxonomy" id="3004103"/>
    <lineage>
        <taxon>Bacteria</taxon>
        <taxon>Bacillati</taxon>
        <taxon>Bacillota</taxon>
        <taxon>Bacilli</taxon>
        <taxon>Bacillales</taxon>
        <taxon>Bacillaceae</taxon>
        <taxon>Bacillus</taxon>
    </lineage>
</organism>
<evidence type="ECO:0000256" key="3">
    <source>
        <dbReference type="ARBA" id="ARBA00022434"/>
    </source>
</evidence>
<dbReference type="CDD" id="cd01055">
    <property type="entry name" value="Nonheme_Ferritin"/>
    <property type="match status" value="1"/>
</dbReference>
<dbReference type="InterPro" id="IPR012347">
    <property type="entry name" value="Ferritin-like"/>
</dbReference>
<evidence type="ECO:0000256" key="4">
    <source>
        <dbReference type="ARBA" id="ARBA00022723"/>
    </source>
</evidence>
<evidence type="ECO:0000256" key="5">
    <source>
        <dbReference type="ARBA" id="ARBA00023002"/>
    </source>
</evidence>
<evidence type="ECO:0000313" key="11">
    <source>
        <dbReference type="Proteomes" id="UP001211894"/>
    </source>
</evidence>
<keyword evidence="3 8" id="KW-0409">Iron storage</keyword>
<evidence type="ECO:0000259" key="9">
    <source>
        <dbReference type="PROSITE" id="PS50905"/>
    </source>
</evidence>
<dbReference type="Proteomes" id="UP001211894">
    <property type="component" value="Unassembled WGS sequence"/>
</dbReference>
<gene>
    <name evidence="10" type="ORF">PJ311_15415</name>
</gene>
<sequence>MISDRMQQLINNLIQIEYQSAYLYLAMSNYFNRLNLTGIGHWFRVQHDEERGHALKLIDYLTDRNGVVQIKNIPEQPINFGNAVEAFQKVLAHEQYVTENYRQAYTIAQQEGDQQSIVIFLEFLREQTEEEAQTITILERFQLAGSNASAVLLLDQELGQREPVDMTARG</sequence>
<dbReference type="PANTHER" id="PTHR11431">
    <property type="entry name" value="FERRITIN"/>
    <property type="match status" value="1"/>
</dbReference>
<comment type="similarity">
    <text evidence="2 8">Belongs to the ferritin family. Prokaryotic subfamily.</text>
</comment>
<keyword evidence="5" id="KW-0560">Oxidoreductase</keyword>
<dbReference type="SUPFAM" id="SSF47240">
    <property type="entry name" value="Ferritin-like"/>
    <property type="match status" value="1"/>
</dbReference>
<comment type="subcellular location">
    <subcellularLocation>
        <location evidence="8">Cytoplasm</location>
    </subcellularLocation>
</comment>
<keyword evidence="11" id="KW-1185">Reference proteome</keyword>
<dbReference type="EMBL" id="JAQKAB010000011">
    <property type="protein sequence ID" value="MDA7027963.1"/>
    <property type="molecule type" value="Genomic_DNA"/>
</dbReference>
<feature type="domain" description="Ferritin-like diiron" evidence="9">
    <location>
        <begin position="1"/>
        <end position="145"/>
    </location>
</feature>
<dbReference type="PANTHER" id="PTHR11431:SF127">
    <property type="entry name" value="BACTERIAL NON-HEME FERRITIN"/>
    <property type="match status" value="1"/>
</dbReference>
<dbReference type="Gene3D" id="1.20.1260.10">
    <property type="match status" value="1"/>
</dbReference>
<comment type="function">
    <text evidence="1 8">Iron-storage protein.</text>
</comment>
<name>A0ABT4X6P3_9BACI</name>